<name>A0A5B7GCE5_PORTR</name>
<evidence type="ECO:0000313" key="1">
    <source>
        <dbReference type="EMBL" id="MPC56582.1"/>
    </source>
</evidence>
<proteinExistence type="predicted"/>
<gene>
    <name evidence="1" type="ORF">E2C01_050546</name>
</gene>
<accession>A0A5B7GCE5</accession>
<sequence length="71" mass="7947">MVEHTNAVAFRALTINDIEKLRNSQLKQAMATLINAGDDEPFNRVLLEELRNVKEAMAEMATLKKGSADFI</sequence>
<organism evidence="1 2">
    <name type="scientific">Portunus trituberculatus</name>
    <name type="common">Swimming crab</name>
    <name type="synonym">Neptunus trituberculatus</name>
    <dbReference type="NCBI Taxonomy" id="210409"/>
    <lineage>
        <taxon>Eukaryota</taxon>
        <taxon>Metazoa</taxon>
        <taxon>Ecdysozoa</taxon>
        <taxon>Arthropoda</taxon>
        <taxon>Crustacea</taxon>
        <taxon>Multicrustacea</taxon>
        <taxon>Malacostraca</taxon>
        <taxon>Eumalacostraca</taxon>
        <taxon>Eucarida</taxon>
        <taxon>Decapoda</taxon>
        <taxon>Pleocyemata</taxon>
        <taxon>Brachyura</taxon>
        <taxon>Eubrachyura</taxon>
        <taxon>Portunoidea</taxon>
        <taxon>Portunidae</taxon>
        <taxon>Portuninae</taxon>
        <taxon>Portunus</taxon>
    </lineage>
</organism>
<reference evidence="1 2" key="1">
    <citation type="submission" date="2019-05" db="EMBL/GenBank/DDBJ databases">
        <title>Another draft genome of Portunus trituberculatus and its Hox gene families provides insights of decapod evolution.</title>
        <authorList>
            <person name="Jeong J.-H."/>
            <person name="Song I."/>
            <person name="Kim S."/>
            <person name="Choi T."/>
            <person name="Kim D."/>
            <person name="Ryu S."/>
            <person name="Kim W."/>
        </authorList>
    </citation>
    <scope>NUCLEOTIDE SEQUENCE [LARGE SCALE GENOMIC DNA]</scope>
    <source>
        <tissue evidence="1">Muscle</tissue>
    </source>
</reference>
<keyword evidence="2" id="KW-1185">Reference proteome</keyword>
<evidence type="ECO:0000313" key="2">
    <source>
        <dbReference type="Proteomes" id="UP000324222"/>
    </source>
</evidence>
<dbReference type="AlphaFoldDB" id="A0A5B7GCE5"/>
<dbReference type="Proteomes" id="UP000324222">
    <property type="component" value="Unassembled WGS sequence"/>
</dbReference>
<comment type="caution">
    <text evidence="1">The sequence shown here is derived from an EMBL/GenBank/DDBJ whole genome shotgun (WGS) entry which is preliminary data.</text>
</comment>
<protein>
    <submittedName>
        <fullName evidence="1">Uncharacterized protein</fullName>
    </submittedName>
</protein>
<dbReference type="EMBL" id="VSRR010014055">
    <property type="protein sequence ID" value="MPC56582.1"/>
    <property type="molecule type" value="Genomic_DNA"/>
</dbReference>